<organism evidence="1 2">
    <name type="scientific">Hypsibius exemplaris</name>
    <name type="common">Freshwater tardigrade</name>
    <dbReference type="NCBI Taxonomy" id="2072580"/>
    <lineage>
        <taxon>Eukaryota</taxon>
        <taxon>Metazoa</taxon>
        <taxon>Ecdysozoa</taxon>
        <taxon>Tardigrada</taxon>
        <taxon>Eutardigrada</taxon>
        <taxon>Parachela</taxon>
        <taxon>Hypsibioidea</taxon>
        <taxon>Hypsibiidae</taxon>
        <taxon>Hypsibius</taxon>
    </lineage>
</organism>
<dbReference type="Proteomes" id="UP000192578">
    <property type="component" value="Unassembled WGS sequence"/>
</dbReference>
<reference evidence="2" key="1">
    <citation type="submission" date="2017-01" db="EMBL/GenBank/DDBJ databases">
        <title>Comparative genomics of anhydrobiosis in the tardigrade Hypsibius dujardini.</title>
        <authorList>
            <person name="Yoshida Y."/>
            <person name="Koutsovoulos G."/>
            <person name="Laetsch D."/>
            <person name="Stevens L."/>
            <person name="Kumar S."/>
            <person name="Horikawa D."/>
            <person name="Ishino K."/>
            <person name="Komine S."/>
            <person name="Tomita M."/>
            <person name="Blaxter M."/>
            <person name="Arakawa K."/>
        </authorList>
    </citation>
    <scope>NUCLEOTIDE SEQUENCE [LARGE SCALE GENOMIC DNA]</scope>
    <source>
        <strain evidence="2">Z151</strain>
    </source>
</reference>
<name>A0A1W0WBK8_HYPEX</name>
<dbReference type="AlphaFoldDB" id="A0A1W0WBK8"/>
<evidence type="ECO:0000313" key="2">
    <source>
        <dbReference type="Proteomes" id="UP000192578"/>
    </source>
</evidence>
<comment type="caution">
    <text evidence="1">The sequence shown here is derived from an EMBL/GenBank/DDBJ whole genome shotgun (WGS) entry which is preliminary data.</text>
</comment>
<gene>
    <name evidence="1" type="ORF">BV898_13204</name>
</gene>
<protein>
    <submittedName>
        <fullName evidence="1">Uncharacterized protein</fullName>
    </submittedName>
</protein>
<sequence length="97" mass="10205">MVAATAEDSVAAELVSVSATVSASVELIWAIPMVWATEDLTVDSVTHSWVDTEDSDMILNLLMAIHWASDSVWHTEVSGGGYGGYGGGGEWGSGFKK</sequence>
<keyword evidence="2" id="KW-1185">Reference proteome</keyword>
<proteinExistence type="predicted"/>
<evidence type="ECO:0000313" key="1">
    <source>
        <dbReference type="EMBL" id="OQV12560.1"/>
    </source>
</evidence>
<dbReference type="EMBL" id="MTYJ01000142">
    <property type="protein sequence ID" value="OQV12560.1"/>
    <property type="molecule type" value="Genomic_DNA"/>
</dbReference>
<accession>A0A1W0WBK8</accession>